<feature type="transmembrane region" description="Helical" evidence="1">
    <location>
        <begin position="12"/>
        <end position="34"/>
    </location>
</feature>
<keyword evidence="1" id="KW-1133">Transmembrane helix</keyword>
<dbReference type="Proteomes" id="UP000610960">
    <property type="component" value="Unassembled WGS sequence"/>
</dbReference>
<comment type="caution">
    <text evidence="2">The sequence shown here is derived from an EMBL/GenBank/DDBJ whole genome shotgun (WGS) entry which is preliminary data.</text>
</comment>
<sequence>MIGNRRGSISESYAAVIAIAFGLMAIALGIYVGYELNGYASIQLVRSDIWGAIIAYETGGKTVIVVENIGRQAFFVNKSFIDGKVVPVTEGERGYLERGEYNGPGLGPDQYEELYASAAGTIAQAQLCATSYPKACVVIWTYINYTVRNRSQTELAGPSAVGPNEAEVLIEDPYGAQWSLTWMGSAAGIMSGNSSRTVAITLPTSASSITASLSTERPYYSVPTSQVIGAGQSGTFIIDYNATGTAIIDDAVDAAWSLAWTGYSDGGYSSSSSAVVPIEAGTGVAVSLTARYDGGNCSSTPPSGKLEAGGAILFQVNCTGAPHYNIYYNATSPSSGYSLSFFTVLKPIVVDAWINRIIPLRSGWNSGELAGGDVGVEVQVGPLYLESAVPVQDIASWALPNLTYVVDWNGTIYGEAGSWGRSQYVGGSYVTPITFQSPSLPTTYLSRGDYLLVLLGWLDVNGKPIGKPSASGWPYQANITAWFGEGAVGEPITASSSIASRTWTGQYVDTPYPELIPLRGEADEVTLSVPRGYQVYWSNSEGVVGSPIQNPILVRNGSTIYVFVGKPQSNGSGSGSNDILYFTVSDPPGAGWAVSSPAQSISGNATTALEQTLNLGSNLPVTVTAGITSNPSGENCSIAPSSTTVTQDYDSLSFAVSCTSSSGGGGGSGGGASGEISVAVTDPSGAGWSLSWSGGASGGKTGSSTATFTVSDSGPVSFTASITSDPPGEVATISPATATAPANASITFTVATQGKRIGCLLTLDVGINDTSGGSVSGTPSVPVFVAEGGIEDWSASTTPNPGYGFLGWLLSLSGAGSYANTPLAKPEISGSYSCPSGLNENETAVLAATARYVKDYAEIAGPSTVSQTGSYVFTLRWDEAPQSAEYVAWGTNGTASGNTLYIYAYLTITQYGGWTTLEIPWAVTLGDVTCPPKWVPYIQSSFSTGDIPASGETGNITQQIPITVGCQPPSKI</sequence>
<keyword evidence="1" id="KW-0472">Membrane</keyword>
<dbReference type="AlphaFoldDB" id="A0A830GXL8"/>
<dbReference type="RefSeq" id="WP_188596765.1">
    <property type="nucleotide sequence ID" value="NZ_BMNL01000003.1"/>
</dbReference>
<protein>
    <submittedName>
        <fullName evidence="2">Uncharacterized protein</fullName>
    </submittedName>
</protein>
<gene>
    <name evidence="2" type="ORF">GCM10007981_14870</name>
</gene>
<evidence type="ECO:0000256" key="1">
    <source>
        <dbReference type="SAM" id="Phobius"/>
    </source>
</evidence>
<name>A0A830GXL8_9CREN</name>
<dbReference type="EMBL" id="BMNL01000003">
    <property type="protein sequence ID" value="GGP21759.1"/>
    <property type="molecule type" value="Genomic_DNA"/>
</dbReference>
<evidence type="ECO:0000313" key="2">
    <source>
        <dbReference type="EMBL" id="GGP21759.1"/>
    </source>
</evidence>
<reference evidence="2" key="2">
    <citation type="submission" date="2020-09" db="EMBL/GenBank/DDBJ databases">
        <authorList>
            <person name="Sun Q."/>
            <person name="Ohkuma M."/>
        </authorList>
    </citation>
    <scope>NUCLEOTIDE SEQUENCE</scope>
    <source>
        <strain evidence="2">JCM 10088</strain>
    </source>
</reference>
<organism evidence="2 3">
    <name type="scientific">Thermocladium modestius</name>
    <dbReference type="NCBI Taxonomy" id="62609"/>
    <lineage>
        <taxon>Archaea</taxon>
        <taxon>Thermoproteota</taxon>
        <taxon>Thermoprotei</taxon>
        <taxon>Thermoproteales</taxon>
        <taxon>Thermoproteaceae</taxon>
        <taxon>Thermocladium</taxon>
    </lineage>
</organism>
<keyword evidence="3" id="KW-1185">Reference proteome</keyword>
<reference evidence="2" key="1">
    <citation type="journal article" date="2014" name="Int. J. Syst. Evol. Microbiol.">
        <title>Complete genome sequence of Corynebacterium casei LMG S-19264T (=DSM 44701T), isolated from a smear-ripened cheese.</title>
        <authorList>
            <consortium name="US DOE Joint Genome Institute (JGI-PGF)"/>
            <person name="Walter F."/>
            <person name="Albersmeier A."/>
            <person name="Kalinowski J."/>
            <person name="Ruckert C."/>
        </authorList>
    </citation>
    <scope>NUCLEOTIDE SEQUENCE</scope>
    <source>
        <strain evidence="2">JCM 10088</strain>
    </source>
</reference>
<evidence type="ECO:0000313" key="3">
    <source>
        <dbReference type="Proteomes" id="UP000610960"/>
    </source>
</evidence>
<proteinExistence type="predicted"/>
<keyword evidence="1" id="KW-0812">Transmembrane</keyword>
<accession>A0A830GXL8</accession>